<accession>A0A3P6RK89</accession>
<organism evidence="1 2">
    <name type="scientific">Dibothriocephalus latus</name>
    <name type="common">Fish tapeworm</name>
    <name type="synonym">Diphyllobothrium latum</name>
    <dbReference type="NCBI Taxonomy" id="60516"/>
    <lineage>
        <taxon>Eukaryota</taxon>
        <taxon>Metazoa</taxon>
        <taxon>Spiralia</taxon>
        <taxon>Lophotrochozoa</taxon>
        <taxon>Platyhelminthes</taxon>
        <taxon>Cestoda</taxon>
        <taxon>Eucestoda</taxon>
        <taxon>Diphyllobothriidea</taxon>
        <taxon>Diphyllobothriidae</taxon>
        <taxon>Dibothriocephalus</taxon>
    </lineage>
</organism>
<evidence type="ECO:0000313" key="2">
    <source>
        <dbReference type="Proteomes" id="UP000281553"/>
    </source>
</evidence>
<reference evidence="1 2" key="1">
    <citation type="submission" date="2018-11" db="EMBL/GenBank/DDBJ databases">
        <authorList>
            <consortium name="Pathogen Informatics"/>
        </authorList>
    </citation>
    <scope>NUCLEOTIDE SEQUENCE [LARGE SCALE GENOMIC DNA]</scope>
</reference>
<dbReference type="AlphaFoldDB" id="A0A3P6RK89"/>
<gene>
    <name evidence="1" type="ORF">DILT_LOCUS2075</name>
</gene>
<name>A0A3P6RK89_DIBLA</name>
<dbReference type="Proteomes" id="UP000281553">
    <property type="component" value="Unassembled WGS sequence"/>
</dbReference>
<proteinExistence type="predicted"/>
<protein>
    <submittedName>
        <fullName evidence="1">Uncharacterized protein</fullName>
    </submittedName>
</protein>
<dbReference type="EMBL" id="UYRU01020264">
    <property type="protein sequence ID" value="VDK55100.1"/>
    <property type="molecule type" value="Genomic_DNA"/>
</dbReference>
<sequence>MDMDRLYSGEFGLMGQTAAATTSANRMLPFPMQQYLSQQQQQQQQQHQQQAVELGSFLEPMVFQQTRGAGASLLLPSVEQSGLAAAKPTTPLKQSAYFSRTLPLGHKGEYIY</sequence>
<evidence type="ECO:0000313" key="1">
    <source>
        <dbReference type="EMBL" id="VDK55100.1"/>
    </source>
</evidence>
<keyword evidence="2" id="KW-1185">Reference proteome</keyword>